<dbReference type="Gene3D" id="3.90.70.120">
    <property type="match status" value="7"/>
</dbReference>
<feature type="region of interest" description="Disordered" evidence="2">
    <location>
        <begin position="883"/>
        <end position="938"/>
    </location>
</feature>
<accession>U4URV6</accession>
<keyword evidence="1" id="KW-0175">Coiled coil</keyword>
<feature type="compositionally biased region" description="Basic residues" evidence="2">
    <location>
        <begin position="1"/>
        <end position="15"/>
    </location>
</feature>
<evidence type="ECO:0000256" key="1">
    <source>
        <dbReference type="SAM" id="Coils"/>
    </source>
</evidence>
<protein>
    <submittedName>
        <fullName evidence="3">Uncharacterized protein</fullName>
    </submittedName>
</protein>
<feature type="coiled-coil region" evidence="1">
    <location>
        <begin position="1712"/>
        <end position="1739"/>
    </location>
</feature>
<feature type="compositionally biased region" description="Acidic residues" evidence="2">
    <location>
        <begin position="1054"/>
        <end position="1127"/>
    </location>
</feature>
<feature type="region of interest" description="Disordered" evidence="2">
    <location>
        <begin position="1045"/>
        <end position="1136"/>
    </location>
</feature>
<feature type="region of interest" description="Disordered" evidence="2">
    <location>
        <begin position="1"/>
        <end position="43"/>
    </location>
</feature>
<gene>
    <name evidence="3" type="ORF">D910_12529</name>
</gene>
<evidence type="ECO:0000313" key="3">
    <source>
        <dbReference type="EMBL" id="ERL95263.1"/>
    </source>
</evidence>
<dbReference type="OrthoDB" id="7916681at2759"/>
<reference evidence="3 4" key="1">
    <citation type="journal article" date="2013" name="Genome Biol.">
        <title>Draft genome of the mountain pine beetle, Dendroctonus ponderosae Hopkins, a major forest pest.</title>
        <authorList>
            <person name="Keeling C.I."/>
            <person name="Yuen M.M."/>
            <person name="Liao N.Y."/>
            <person name="Docking T.R."/>
            <person name="Chan S.K."/>
            <person name="Taylor G.A."/>
            <person name="Palmquist D.L."/>
            <person name="Jackman S.D."/>
            <person name="Nguyen A."/>
            <person name="Li M."/>
            <person name="Henderson H."/>
            <person name="Janes J.K."/>
            <person name="Zhao Y."/>
            <person name="Pandoh P."/>
            <person name="Moore R."/>
            <person name="Sperling F.A."/>
            <person name="Huber D.P."/>
            <person name="Birol I."/>
            <person name="Jones S.J."/>
            <person name="Bohlmann J."/>
        </authorList>
    </citation>
    <scope>NUCLEOTIDE SEQUENCE</scope>
</reference>
<sequence>MGVKRFRKNKPKPRPKPVINYPPVPTKKWIPPDQRKKQLKPEPKYVKPEGISQKLAISTLGKVWNKFSIHGEAGIITGHFSQFHKRFSFKSNGFQGACNSGLACAFSQIYKMALWSERLLDEILLRGDELYVRSTQQGDKCLIEVPPEKMHTSFFLGQRKITLFVSPNGKLTEELTSSSEDKAKAIIEDTLGKFLEKNASGIFYMKDKYAAVWVSEGVYYFFDPGEHDEYGNPWKGIPGGGFSFLGRFKALATLAEHIFLNFPSVKEADSKVHIIPCGIARIVLINTTPPETFEDLAPQDVVFSQIIEEQEGKTPAEPLQKELEEMSPEVDDDLPQSRRPSFLPEGHVDKHDLCRFPIPIPSYLKGEHARLTYYTELIPDVMGILRASTSQMDPNFSKYMGRESMGNALSALIMLRLHKSKHWVPRLVDTVLRYGELLYRDAMLSIPRTHSLRLSNFPSKIEYEGKKFTPIIDEYAVVGQMHSQEYEILDLGAALDDFLTDFDCCIVQGPQIIAFWVEDGVYYMFDPNDRDQEGKAQSNKAIFGSKEVSLQTPGGVACVVWCQKLKDLVSLYVHNTEKALRDQRFYISKVVIKDYVDISDDCQISLRFSAESRNSQGTANALISLAMSTLFDEQEWSSDTVDEILMTGDEFYRDSVETLQEKGAFISSHLMLFELKKRHRLRDKEAEFELEECLVNGLINARNSNDVNDLRKGLEEFFIDNDYGVITMRDISLPIWKKKEIFYYLDPYSYGTSCVIRFVHLDDVVNAIVANLEPNLEDFFNITKVKISLYEAGAGAVKPPINNYTAINETSAILRGWLSEQSSKYEIRRGRQTVPMCIAAVAFNKLKPSGEWTKTDVDVILDKGDELYVESMADAQKVLEGENAQAGAPEEGAGVDSQAGGDAQPAAPTPQPPAASKENAAEDESAVEEEEEEEPVEMEIKISSENVKTELDIGPNNLTVEFADVAEGNIKETLKDALKTFFEKEQTDDDFNQEALLESKHYTVALWRDDKCFYAFDPRPRDKKGEVIGRLKFFANFRPDPVRLNVNIPGKDDWDPEPPEPEPMSEELSETEEEGDREGSEINEELPESPAENFEDEYLADEQFDEEAEEEADFEEEIEEEEVSEPEEPPRPKMSPSYWLEQEKSGRACSIWFINVDDLVNFVYNNIPVKDRLKSDFTLKSVKIVNNLKLKSKYNPEDQRTDAYCGDWYDFKEVEHGRWILRGSLDITHDLFPEYNRGRQGLTCSIMALCIADTFEMTCFLSTVPDTIQVYGDKLYTFMRKSRTRQLLNDPNSSLKDGEVPTIFPAHENFSITDIPKKICVAQFMVELSIVPGFIEGDIKAQNFEEILDVKRGLEKFFEDSTYGVMCARDLYVAVWKGQKMFYMFDGMKRGPNGVKSTIGTGCITRYMDVEKLAEVFLENLPALGKGEFVIHQVTLERNLCPREREPKDVIPVPKAVPKSAGLKLVIPGKSIIRGTITQEDPKFGKGPNTMSAPIAVVALTMSLIHKPENWSRPIIDDIVTLGAELYEDSVNDLGFDFNPWEDTLDVYRVKHDFKLGVVKANCELRQTDQKGYIDCKESDMQNLRQGSRMSRFFEENTHGILVTQPLTVAVWEQKQEEGDPLIYIFDPNPRNATGMPLFTGTACALAFVNEKMASDHVIGCILDPEMRAGEFVIVPVEIVVGNAKTVRKQPQKSTTRSSINVLPRCSKLVASEQKKKLRKLAEEDRKKKEAKKRELIGRNGYHLRGAEAILRGYKSQNSDYYDSHSRNKQDIPNCIASVVMHSVLSIEDWNHRHIDLILDTGDQLYIDSYIAYGPDDPQLGMENILRKFFMGSLEVHVTIYKSIITEAFTASRLNCVLEAFFQQETVGIINYNRQWISVFFKSGYYFMFDPHERDIEGTQNALQIEEKIQVFLKGNPISDSEHGSAAVVRFDSLNGMTLKIINNLGGNAEENEEFMLWIMSVEPK</sequence>
<feature type="compositionally biased region" description="Basic and acidic residues" evidence="2">
    <location>
        <begin position="33"/>
        <end position="43"/>
    </location>
</feature>
<evidence type="ECO:0000313" key="4">
    <source>
        <dbReference type="Proteomes" id="UP000030742"/>
    </source>
</evidence>
<dbReference type="PANTHER" id="PTHR40552">
    <property type="entry name" value="AT05186P-RELATED"/>
    <property type="match status" value="1"/>
</dbReference>
<feature type="compositionally biased region" description="Acidic residues" evidence="2">
    <location>
        <begin position="921"/>
        <end position="937"/>
    </location>
</feature>
<organism evidence="3 4">
    <name type="scientific">Dendroctonus ponderosae</name>
    <name type="common">Mountain pine beetle</name>
    <dbReference type="NCBI Taxonomy" id="77166"/>
    <lineage>
        <taxon>Eukaryota</taxon>
        <taxon>Metazoa</taxon>
        <taxon>Ecdysozoa</taxon>
        <taxon>Arthropoda</taxon>
        <taxon>Hexapoda</taxon>
        <taxon>Insecta</taxon>
        <taxon>Pterygota</taxon>
        <taxon>Neoptera</taxon>
        <taxon>Endopterygota</taxon>
        <taxon>Coleoptera</taxon>
        <taxon>Polyphaga</taxon>
        <taxon>Cucujiformia</taxon>
        <taxon>Curculionidae</taxon>
        <taxon>Scolytinae</taxon>
        <taxon>Dendroctonus</taxon>
    </lineage>
</organism>
<proteinExistence type="predicted"/>
<dbReference type="EMBL" id="KB632413">
    <property type="protein sequence ID" value="ERL95263.1"/>
    <property type="molecule type" value="Genomic_DNA"/>
</dbReference>
<name>U4URV6_DENPD</name>
<dbReference type="PANTHER" id="PTHR40552:SF6">
    <property type="entry name" value="FI09606P-RELATED"/>
    <property type="match status" value="1"/>
</dbReference>
<dbReference type="STRING" id="77166.U4URV6"/>
<evidence type="ECO:0000256" key="2">
    <source>
        <dbReference type="SAM" id="MobiDB-lite"/>
    </source>
</evidence>
<dbReference type="Proteomes" id="UP000030742">
    <property type="component" value="Unassembled WGS sequence"/>
</dbReference>